<dbReference type="OrthoDB" id="7786052at2759"/>
<dbReference type="FunFam" id="3.40.50.1000:FF:000015">
    <property type="entry name" value="CTD small phosphatase-like protein 2"/>
    <property type="match status" value="1"/>
</dbReference>
<dbReference type="Pfam" id="PF03031">
    <property type="entry name" value="NIF"/>
    <property type="match status" value="1"/>
</dbReference>
<dbReference type="InterPro" id="IPR011948">
    <property type="entry name" value="Dullard_phosphatase"/>
</dbReference>
<evidence type="ECO:0000256" key="4">
    <source>
        <dbReference type="ARBA" id="ARBA00038355"/>
    </source>
</evidence>
<gene>
    <name evidence="6" type="ORF">CHIRRI_LOCUS2154</name>
</gene>
<name>A0A9N9RJB8_9DIPT</name>
<reference evidence="6" key="2">
    <citation type="submission" date="2022-10" db="EMBL/GenBank/DDBJ databases">
        <authorList>
            <consortium name="ENA_rothamsted_submissions"/>
            <consortium name="culmorum"/>
            <person name="King R."/>
        </authorList>
    </citation>
    <scope>NUCLEOTIDE SEQUENCE</scope>
</reference>
<evidence type="ECO:0000259" key="5">
    <source>
        <dbReference type="PROSITE" id="PS50969"/>
    </source>
</evidence>
<evidence type="ECO:0000313" key="7">
    <source>
        <dbReference type="Proteomes" id="UP001153620"/>
    </source>
</evidence>
<keyword evidence="7" id="KW-1185">Reference proteome</keyword>
<dbReference type="GO" id="GO:0004721">
    <property type="term" value="F:phosphoprotein phosphatase activity"/>
    <property type="evidence" value="ECO:0007669"/>
    <property type="project" value="UniProtKB-KW"/>
</dbReference>
<dbReference type="SMART" id="SM00577">
    <property type="entry name" value="CPDc"/>
    <property type="match status" value="1"/>
</dbReference>
<dbReference type="Proteomes" id="UP001153620">
    <property type="component" value="Chromosome 1"/>
</dbReference>
<dbReference type="GO" id="GO:0005634">
    <property type="term" value="C:nucleus"/>
    <property type="evidence" value="ECO:0007669"/>
    <property type="project" value="UniProtKB-ARBA"/>
</dbReference>
<accession>A0A9N9RJB8</accession>
<dbReference type="Gene3D" id="3.40.50.1000">
    <property type="entry name" value="HAD superfamily/HAD-like"/>
    <property type="match status" value="1"/>
</dbReference>
<dbReference type="PANTHER" id="PTHR12210">
    <property type="entry name" value="DULLARD PROTEIN PHOSPHATASE"/>
    <property type="match status" value="1"/>
</dbReference>
<evidence type="ECO:0000256" key="1">
    <source>
        <dbReference type="ARBA" id="ARBA00022801"/>
    </source>
</evidence>
<protein>
    <recommendedName>
        <fullName evidence="5">FCP1 homology domain-containing protein</fullName>
    </recommendedName>
</protein>
<reference evidence="6" key="1">
    <citation type="submission" date="2022-01" db="EMBL/GenBank/DDBJ databases">
        <authorList>
            <person name="King R."/>
        </authorList>
    </citation>
    <scope>NUCLEOTIDE SEQUENCE</scope>
</reference>
<organism evidence="6 7">
    <name type="scientific">Chironomus riparius</name>
    <dbReference type="NCBI Taxonomy" id="315576"/>
    <lineage>
        <taxon>Eukaryota</taxon>
        <taxon>Metazoa</taxon>
        <taxon>Ecdysozoa</taxon>
        <taxon>Arthropoda</taxon>
        <taxon>Hexapoda</taxon>
        <taxon>Insecta</taxon>
        <taxon>Pterygota</taxon>
        <taxon>Neoptera</taxon>
        <taxon>Endopterygota</taxon>
        <taxon>Diptera</taxon>
        <taxon>Nematocera</taxon>
        <taxon>Chironomoidea</taxon>
        <taxon>Chironomidae</taxon>
        <taxon>Chironominae</taxon>
        <taxon>Chironomus</taxon>
    </lineage>
</organism>
<evidence type="ECO:0000256" key="3">
    <source>
        <dbReference type="ARBA" id="ARBA00037324"/>
    </source>
</evidence>
<dbReference type="InterPro" id="IPR023214">
    <property type="entry name" value="HAD_sf"/>
</dbReference>
<keyword evidence="2" id="KW-0904">Protein phosphatase</keyword>
<proteinExistence type="inferred from homology"/>
<dbReference type="SUPFAM" id="SSF56784">
    <property type="entry name" value="HAD-like"/>
    <property type="match status" value="1"/>
</dbReference>
<dbReference type="PROSITE" id="PS50969">
    <property type="entry name" value="FCP1"/>
    <property type="match status" value="1"/>
</dbReference>
<keyword evidence="1" id="KW-0378">Hydrolase</keyword>
<dbReference type="InterPro" id="IPR036412">
    <property type="entry name" value="HAD-like_sf"/>
</dbReference>
<evidence type="ECO:0000256" key="2">
    <source>
        <dbReference type="ARBA" id="ARBA00022912"/>
    </source>
</evidence>
<dbReference type="InterPro" id="IPR050365">
    <property type="entry name" value="TIM50"/>
</dbReference>
<dbReference type="InterPro" id="IPR004274">
    <property type="entry name" value="FCP1_dom"/>
</dbReference>
<evidence type="ECO:0000313" key="6">
    <source>
        <dbReference type="EMBL" id="CAG9799182.1"/>
    </source>
</evidence>
<dbReference type="EMBL" id="OU895877">
    <property type="protein sequence ID" value="CAG9799182.1"/>
    <property type="molecule type" value="Genomic_DNA"/>
</dbReference>
<dbReference type="NCBIfam" id="TIGR02251">
    <property type="entry name" value="HIF-SF_euk"/>
    <property type="match status" value="1"/>
</dbReference>
<dbReference type="AlphaFoldDB" id="A0A9N9RJB8"/>
<comment type="function">
    <text evidence="3">Probable phosphatase.</text>
</comment>
<comment type="similarity">
    <text evidence="4">Belongs to the CTDSPL2 family.</text>
</comment>
<sequence>MWLRSYTRTSIRELRKRDDIKTKYLHSHRKKRKRTRNQYCKTIKLMKNEKKASVLAASQYYTNDLKMYNDETSEPKKYKEKHNIIKNNSEFSSEPHKINLNQYGQSTTISYDLNNVNSDLNIRNSAIPSNETFDEYGSSSDHFHAINTQYDFDGNYVKSSTEFAVSDLLLKKISFEEKCGDEESCAYEMETAYIEDKTICLYKDINYDLCKPADSEDETQEFLNRVENNNFNLTYTNQTDTQYASCSNHIISSTCYSNSSTSYGVKDINKNYDEHECIETDNEEQHEVTLEFDPYTFIKHLPPLTEIRTKCPALPIRTRSSKNFTLVLDLDETLVHCSLQELKDANFSFPVFFQDCKYTVFVRTRPYFREFLERVSRTFEVILFTASKRIYADKLLNLLDPERKWIRYRLFREHCVLVNGNYVKDLNILGRDLSKTIIIDNSPQAFGYQLENGIPIQSWFFDQDDCELLKILPFLERLAELNEDVRPHIREKYRLYEFL</sequence>
<feature type="domain" description="FCP1 homology" evidence="5">
    <location>
        <begin position="319"/>
        <end position="478"/>
    </location>
</feature>
<dbReference type="CDD" id="cd07521">
    <property type="entry name" value="HAD_FCP1-like"/>
    <property type="match status" value="1"/>
</dbReference>